<dbReference type="KEGG" id="nha:Nham_3346"/>
<dbReference type="AlphaFoldDB" id="Q1QI70"/>
<accession>Q1QI70</accession>
<protein>
    <submittedName>
        <fullName evidence="1">Uncharacterized protein</fullName>
    </submittedName>
</protein>
<sequence length="123" mass="13705">MNDYEARLGNALAALLAAIERHDAQPSMKVDLPARFSGAMNLPTFEEYIDTGHCFMANPIRNALCNGVREIGKIMARNGLSSDDAMRVVDIATRNSPNNSIYWEVICDKHFDGIKFANEEWVA</sequence>
<gene>
    <name evidence="1" type="ordered locus">Nham_3346</name>
</gene>
<proteinExistence type="predicted"/>
<evidence type="ECO:0000313" key="1">
    <source>
        <dbReference type="EMBL" id="ABE64077.1"/>
    </source>
</evidence>
<name>Q1QI70_NITHX</name>
<dbReference type="STRING" id="323097.Nham_3346"/>
<evidence type="ECO:0000313" key="2">
    <source>
        <dbReference type="Proteomes" id="UP000001953"/>
    </source>
</evidence>
<dbReference type="RefSeq" id="WP_011511730.1">
    <property type="nucleotide sequence ID" value="NC_007964.1"/>
</dbReference>
<dbReference type="OrthoDB" id="9832638at2"/>
<dbReference type="HOGENOM" id="CLU_2012855_0_0_5"/>
<keyword evidence="2" id="KW-1185">Reference proteome</keyword>
<dbReference type="EMBL" id="CP000319">
    <property type="protein sequence ID" value="ABE64077.1"/>
    <property type="molecule type" value="Genomic_DNA"/>
</dbReference>
<reference evidence="1 2" key="1">
    <citation type="submission" date="2006-03" db="EMBL/GenBank/DDBJ databases">
        <title>Complete sequence of chromosome of Nitrobacter hamburgensis X14.</title>
        <authorList>
            <consortium name="US DOE Joint Genome Institute"/>
            <person name="Copeland A."/>
            <person name="Lucas S."/>
            <person name="Lapidus A."/>
            <person name="Barry K."/>
            <person name="Detter J.C."/>
            <person name="Glavina del Rio T."/>
            <person name="Hammon N."/>
            <person name="Israni S."/>
            <person name="Dalin E."/>
            <person name="Tice H."/>
            <person name="Pitluck S."/>
            <person name="Chain P."/>
            <person name="Malfatti S."/>
            <person name="Shin M."/>
            <person name="Vergez L."/>
            <person name="Schmutz J."/>
            <person name="Larimer F."/>
            <person name="Land M."/>
            <person name="Hauser L."/>
            <person name="Kyrpides N."/>
            <person name="Ivanova N."/>
            <person name="Ward B."/>
            <person name="Arp D."/>
            <person name="Klotz M."/>
            <person name="Stein L."/>
            <person name="O'Mullan G."/>
            <person name="Starkenburg S."/>
            <person name="Sayavedra L."/>
            <person name="Poret-Peterson A.T."/>
            <person name="Gentry M.E."/>
            <person name="Bruce D."/>
            <person name="Richardson P."/>
        </authorList>
    </citation>
    <scope>NUCLEOTIDE SEQUENCE [LARGE SCALE GENOMIC DNA]</scope>
    <source>
        <strain evidence="2">DSM 10229 / NCIMB 13809 / X14</strain>
    </source>
</reference>
<dbReference type="Proteomes" id="UP000001953">
    <property type="component" value="Chromosome"/>
</dbReference>
<organism evidence="1 2">
    <name type="scientific">Nitrobacter hamburgensis (strain DSM 10229 / NCIMB 13809 / X14)</name>
    <dbReference type="NCBI Taxonomy" id="323097"/>
    <lineage>
        <taxon>Bacteria</taxon>
        <taxon>Pseudomonadati</taxon>
        <taxon>Pseudomonadota</taxon>
        <taxon>Alphaproteobacteria</taxon>
        <taxon>Hyphomicrobiales</taxon>
        <taxon>Nitrobacteraceae</taxon>
        <taxon>Nitrobacter</taxon>
    </lineage>
</organism>